<keyword evidence="5 8" id="KW-0067">ATP-binding</keyword>
<feature type="domain" description="Chromosomal replication initiator DnaA C-terminal" evidence="13">
    <location>
        <begin position="361"/>
        <end position="430"/>
    </location>
</feature>
<evidence type="ECO:0000256" key="5">
    <source>
        <dbReference type="ARBA" id="ARBA00022840"/>
    </source>
</evidence>
<evidence type="ECO:0000256" key="10">
    <source>
        <dbReference type="RuleBase" id="RU000577"/>
    </source>
</evidence>
<evidence type="ECO:0000256" key="4">
    <source>
        <dbReference type="ARBA" id="ARBA00022741"/>
    </source>
</evidence>
<reference evidence="14 15" key="1">
    <citation type="journal article" date="2016" name="Nat. Commun.">
        <title>Thousands of microbial genomes shed light on interconnected biogeochemical processes in an aquifer system.</title>
        <authorList>
            <person name="Anantharaman K."/>
            <person name="Brown C.T."/>
            <person name="Hug L.A."/>
            <person name="Sharon I."/>
            <person name="Castelle C.J."/>
            <person name="Probst A.J."/>
            <person name="Thomas B.C."/>
            <person name="Singh A."/>
            <person name="Wilkins M.J."/>
            <person name="Karaoz U."/>
            <person name="Brodie E.L."/>
            <person name="Williams K.H."/>
            <person name="Hubbard S.S."/>
            <person name="Banfield J.F."/>
        </authorList>
    </citation>
    <scope>NUCLEOTIDE SEQUENCE [LARGE SCALE GENOMIC DNA]</scope>
</reference>
<dbReference type="PANTHER" id="PTHR30050:SF2">
    <property type="entry name" value="CHROMOSOMAL REPLICATION INITIATOR PROTEIN DNAA"/>
    <property type="match status" value="1"/>
</dbReference>
<dbReference type="Gene3D" id="3.40.50.300">
    <property type="entry name" value="P-loop containing nucleotide triphosphate hydrolases"/>
    <property type="match status" value="1"/>
</dbReference>
<dbReference type="Pfam" id="PF11638">
    <property type="entry name" value="DnaA_N"/>
    <property type="match status" value="1"/>
</dbReference>
<accession>A0A1F8GCV2</accession>
<dbReference type="PRINTS" id="PR00051">
    <property type="entry name" value="DNAA"/>
</dbReference>
<dbReference type="GO" id="GO:0006275">
    <property type="term" value="P:regulation of DNA replication"/>
    <property type="evidence" value="ECO:0007669"/>
    <property type="project" value="UniProtKB-UniRule"/>
</dbReference>
<evidence type="ECO:0000256" key="7">
    <source>
        <dbReference type="ARBA" id="ARBA00023125"/>
    </source>
</evidence>
<dbReference type="InterPro" id="IPR010921">
    <property type="entry name" value="Trp_repressor/repl_initiator"/>
</dbReference>
<feature type="binding site" evidence="8">
    <location>
        <position position="163"/>
    </location>
    <ligand>
        <name>ATP</name>
        <dbReference type="ChEBI" id="CHEBI:30616"/>
    </ligand>
</feature>
<dbReference type="GO" id="GO:0006270">
    <property type="term" value="P:DNA replication initiation"/>
    <property type="evidence" value="ECO:0007669"/>
    <property type="project" value="UniProtKB-UniRule"/>
</dbReference>
<dbReference type="CDD" id="cd06571">
    <property type="entry name" value="Bac_DnaA_C"/>
    <property type="match status" value="1"/>
</dbReference>
<comment type="similarity">
    <text evidence="1 8 11">Belongs to the DnaA family.</text>
</comment>
<evidence type="ECO:0000256" key="3">
    <source>
        <dbReference type="ARBA" id="ARBA00022705"/>
    </source>
</evidence>
<evidence type="ECO:0000259" key="13">
    <source>
        <dbReference type="SMART" id="SM00760"/>
    </source>
</evidence>
<feature type="region of interest" description="Domain I, interacts with DnaA modulators" evidence="8">
    <location>
        <begin position="1"/>
        <end position="91"/>
    </location>
</feature>
<dbReference type="GO" id="GO:0008289">
    <property type="term" value="F:lipid binding"/>
    <property type="evidence" value="ECO:0007669"/>
    <property type="project" value="UniProtKB-KW"/>
</dbReference>
<dbReference type="InterPro" id="IPR003593">
    <property type="entry name" value="AAA+_ATPase"/>
</dbReference>
<dbReference type="GO" id="GO:0003688">
    <property type="term" value="F:DNA replication origin binding"/>
    <property type="evidence" value="ECO:0007669"/>
    <property type="project" value="UniProtKB-UniRule"/>
</dbReference>
<dbReference type="SMART" id="SM00382">
    <property type="entry name" value="AAA"/>
    <property type="match status" value="1"/>
</dbReference>
<comment type="caution">
    <text evidence="14">The sequence shown here is derived from an EMBL/GenBank/DDBJ whole genome shotgun (WGS) entry which is preliminary data.</text>
</comment>
<evidence type="ECO:0000256" key="9">
    <source>
        <dbReference type="NCBIfam" id="TIGR00362"/>
    </source>
</evidence>
<keyword evidence="7 8" id="KW-0238">DNA-binding</keyword>
<dbReference type="EMBL" id="MGKI01000004">
    <property type="protein sequence ID" value="OGN23192.1"/>
    <property type="molecule type" value="Genomic_DNA"/>
</dbReference>
<feature type="region of interest" description="Domain III, AAA+ region" evidence="8">
    <location>
        <begin position="117"/>
        <end position="333"/>
    </location>
</feature>
<dbReference type="SMART" id="SM00760">
    <property type="entry name" value="Bac_DnaA_C"/>
    <property type="match status" value="1"/>
</dbReference>
<evidence type="ECO:0000256" key="1">
    <source>
        <dbReference type="ARBA" id="ARBA00006583"/>
    </source>
</evidence>
<comment type="domain">
    <text evidence="8">Domain I is involved in oligomerization and binding regulators, domain II is flexibile and of varying length in different bacteria, domain III forms the AAA+ region, while domain IV binds dsDNA.</text>
</comment>
<dbReference type="InterPro" id="IPR013159">
    <property type="entry name" value="DnaA_C"/>
</dbReference>
<dbReference type="InterPro" id="IPR027417">
    <property type="entry name" value="P-loop_NTPase"/>
</dbReference>
<comment type="subunit">
    <text evidence="8">Oligomerizes as a right-handed, spiral filament on DNA at oriC.</text>
</comment>
<keyword evidence="3 8" id="KW-0235">DNA replication</keyword>
<dbReference type="CDD" id="cd00009">
    <property type="entry name" value="AAA"/>
    <property type="match status" value="1"/>
</dbReference>
<dbReference type="Gene3D" id="1.10.8.60">
    <property type="match status" value="1"/>
</dbReference>
<dbReference type="FunFam" id="3.40.50.300:FF:000668">
    <property type="entry name" value="Chromosomal replication initiator protein DnaA"/>
    <property type="match status" value="1"/>
</dbReference>
<evidence type="ECO:0000259" key="12">
    <source>
        <dbReference type="SMART" id="SM00382"/>
    </source>
</evidence>
<comment type="function">
    <text evidence="8 10">Plays an essential role in the initiation and regulation of chromosomal replication. ATP-DnaA binds to the origin of replication (oriC) to initiate formation of the DNA replication initiation complex once per cell cycle. Binds the DnaA box (a 9 base pair repeat at the origin) and separates the double-stranded (ds)DNA. Forms a right-handed helical filament on oriC DNA; dsDNA binds to the exterior of the filament while single-stranded (ss)DNA is stabiized in the filament's interior. The ATP-DnaA-oriC complex binds and stabilizes one strand of the AT-rich DNA unwinding element (DUE), permitting loading of DNA polymerase. After initiation quickly degrades to an ADP-DnaA complex that is not apt for DNA replication. Binds acidic phospholipids.</text>
</comment>
<feature type="binding site" evidence="8">
    <location>
        <position position="164"/>
    </location>
    <ligand>
        <name>ATP</name>
        <dbReference type="ChEBI" id="CHEBI:30616"/>
    </ligand>
</feature>
<evidence type="ECO:0000256" key="11">
    <source>
        <dbReference type="RuleBase" id="RU004227"/>
    </source>
</evidence>
<evidence type="ECO:0000256" key="8">
    <source>
        <dbReference type="HAMAP-Rule" id="MF_00377"/>
    </source>
</evidence>
<protein>
    <recommendedName>
        <fullName evidence="8 9">Chromosomal replication initiator protein DnaA</fullName>
    </recommendedName>
</protein>
<evidence type="ECO:0000256" key="6">
    <source>
        <dbReference type="ARBA" id="ARBA00023121"/>
    </source>
</evidence>
<evidence type="ECO:0000313" key="15">
    <source>
        <dbReference type="Proteomes" id="UP000178227"/>
    </source>
</evidence>
<dbReference type="GO" id="GO:0005737">
    <property type="term" value="C:cytoplasm"/>
    <property type="evidence" value="ECO:0007669"/>
    <property type="project" value="UniProtKB-SubCell"/>
</dbReference>
<feature type="binding site" evidence="8">
    <location>
        <position position="161"/>
    </location>
    <ligand>
        <name>ATP</name>
        <dbReference type="ChEBI" id="CHEBI:30616"/>
    </ligand>
</feature>
<dbReference type="Proteomes" id="UP000178227">
    <property type="component" value="Unassembled WGS sequence"/>
</dbReference>
<dbReference type="GO" id="GO:0005886">
    <property type="term" value="C:plasma membrane"/>
    <property type="evidence" value="ECO:0007669"/>
    <property type="project" value="TreeGrafter"/>
</dbReference>
<comment type="caution">
    <text evidence="8">Lacks conserved residue(s) required for the propagation of feature annotation.</text>
</comment>
<gene>
    <name evidence="8" type="primary">dnaA</name>
    <name evidence="14" type="ORF">A2918_04125</name>
</gene>
<feature type="domain" description="AAA+ ATPase" evidence="12">
    <location>
        <begin position="150"/>
        <end position="341"/>
    </location>
</feature>
<dbReference type="InterPro" id="IPR038454">
    <property type="entry name" value="DnaA_N_sf"/>
</dbReference>
<dbReference type="SUPFAM" id="SSF52540">
    <property type="entry name" value="P-loop containing nucleoside triphosphate hydrolases"/>
    <property type="match status" value="1"/>
</dbReference>
<name>A0A1F8GCV2_9BACT</name>
<sequence>MTNEELWKAVLGEMELSLSRANFITWFKNTSILSKDKGAVVVSVPNGFIKEWLENKFNKRILLSIRNFVPEVREVRYLIGRPKIELVKHDFSSIILERGMEDRPNNDSDKDIDRTTNLNKRYNFESFIVGSNNELAHAACLAVTKNLGKLYNPLFIYGGVGLGKTHLLQAIGNRILNENNLKNILYISAEKFTSSITESIMNRTIEDLKARYSQLDLLMIDDIQFIAGKEKTQEIVFSTFNELYGKNKQIVLSSDRPPQAIPTLEERLRSRFEGGMIADIGVPDFETRLAILKQKSHEKVYDFSNETLVYIATHIQKNVRELEGALNRVGAFSQIYNRVPDIKEVKNILNTYLSSPYRKTSPQSILKSVAEFYNISSNDLVKRSRKKEVVRPRQVAMFLLREETKLSFPEIGQKLGGRDHSTVIHACEKIKSESSIDEPLKQELVLIKERVYNSFDK</sequence>
<evidence type="ECO:0000313" key="14">
    <source>
        <dbReference type="EMBL" id="OGN23192.1"/>
    </source>
</evidence>
<dbReference type="Pfam" id="PF08299">
    <property type="entry name" value="Bac_DnaA_C"/>
    <property type="match status" value="1"/>
</dbReference>
<dbReference type="Pfam" id="PF00308">
    <property type="entry name" value="Bac_DnaA"/>
    <property type="match status" value="1"/>
</dbReference>
<dbReference type="PROSITE" id="PS01008">
    <property type="entry name" value="DNAA"/>
    <property type="match status" value="1"/>
</dbReference>
<feature type="region of interest" description="Domain IV, binds dsDNA" evidence="8">
    <location>
        <begin position="334"/>
        <end position="457"/>
    </location>
</feature>
<dbReference type="Gene3D" id="3.30.300.180">
    <property type="match status" value="1"/>
</dbReference>
<dbReference type="Gene3D" id="1.10.1750.10">
    <property type="match status" value="1"/>
</dbReference>
<organism evidence="14 15">
    <name type="scientific">Candidatus Yanofskybacteria bacterium RIFCSPLOWO2_01_FULL_42_49</name>
    <dbReference type="NCBI Taxonomy" id="1802694"/>
    <lineage>
        <taxon>Bacteria</taxon>
        <taxon>Candidatus Yanofskyibacteriota</taxon>
    </lineage>
</organism>
<dbReference type="InterPro" id="IPR020591">
    <property type="entry name" value="Chromosome_initiator_DnaA-like"/>
</dbReference>
<comment type="subcellular location">
    <subcellularLocation>
        <location evidence="8">Cytoplasm</location>
    </subcellularLocation>
</comment>
<dbReference type="NCBIfam" id="TIGR00362">
    <property type="entry name" value="DnaA"/>
    <property type="match status" value="1"/>
</dbReference>
<dbReference type="SUPFAM" id="SSF48295">
    <property type="entry name" value="TrpR-like"/>
    <property type="match status" value="1"/>
</dbReference>
<dbReference type="GO" id="GO:0005524">
    <property type="term" value="F:ATP binding"/>
    <property type="evidence" value="ECO:0007669"/>
    <property type="project" value="UniProtKB-UniRule"/>
</dbReference>
<dbReference type="InterPro" id="IPR001957">
    <property type="entry name" value="Chromosome_initiator_DnaA"/>
</dbReference>
<keyword evidence="6 8" id="KW-0446">Lipid-binding</keyword>
<dbReference type="InterPro" id="IPR013317">
    <property type="entry name" value="DnaA_dom"/>
</dbReference>
<dbReference type="InterPro" id="IPR024633">
    <property type="entry name" value="DnaA_N_dom"/>
</dbReference>
<dbReference type="HAMAP" id="MF_00377">
    <property type="entry name" value="DnaA_bact"/>
    <property type="match status" value="1"/>
</dbReference>
<dbReference type="PANTHER" id="PTHR30050">
    <property type="entry name" value="CHROMOSOMAL REPLICATION INITIATOR PROTEIN DNAA"/>
    <property type="match status" value="1"/>
</dbReference>
<proteinExistence type="inferred from homology"/>
<dbReference type="AlphaFoldDB" id="A0A1F8GCV2"/>
<feature type="binding site" evidence="8">
    <location>
        <position position="165"/>
    </location>
    <ligand>
        <name>ATP</name>
        <dbReference type="ChEBI" id="CHEBI:30616"/>
    </ligand>
</feature>
<dbReference type="InterPro" id="IPR018312">
    <property type="entry name" value="Chromosome_initiator_DnaA_CS"/>
</dbReference>
<keyword evidence="4 8" id="KW-0547">Nucleotide-binding</keyword>
<evidence type="ECO:0000256" key="2">
    <source>
        <dbReference type="ARBA" id="ARBA00022490"/>
    </source>
</evidence>
<dbReference type="STRING" id="1802694.A2918_04125"/>
<keyword evidence="2 8" id="KW-0963">Cytoplasm</keyword>